<feature type="chain" id="PRO_5032778708" description="CBM-cenC domain-containing protein" evidence="1">
    <location>
        <begin position="21"/>
        <end position="201"/>
    </location>
</feature>
<evidence type="ECO:0000313" key="2">
    <source>
        <dbReference type="EMBL" id="MBB4659937.1"/>
    </source>
</evidence>
<keyword evidence="1" id="KW-0732">Signal</keyword>
<dbReference type="AlphaFoldDB" id="A0A840I578"/>
<dbReference type="Gene3D" id="2.60.120.260">
    <property type="entry name" value="Galactose-binding domain-like"/>
    <property type="match status" value="1"/>
</dbReference>
<evidence type="ECO:0000313" key="3">
    <source>
        <dbReference type="Proteomes" id="UP000563524"/>
    </source>
</evidence>
<protein>
    <recommendedName>
        <fullName evidence="4">CBM-cenC domain-containing protein</fullName>
    </recommendedName>
</protein>
<organism evidence="2 3">
    <name type="scientific">Parvularcula dongshanensis</name>
    <dbReference type="NCBI Taxonomy" id="1173995"/>
    <lineage>
        <taxon>Bacteria</taxon>
        <taxon>Pseudomonadati</taxon>
        <taxon>Pseudomonadota</taxon>
        <taxon>Alphaproteobacteria</taxon>
        <taxon>Parvularculales</taxon>
        <taxon>Parvularculaceae</taxon>
        <taxon>Parvularcula</taxon>
    </lineage>
</organism>
<reference evidence="2 3" key="1">
    <citation type="submission" date="2020-08" db="EMBL/GenBank/DDBJ databases">
        <title>Genomic Encyclopedia of Type Strains, Phase IV (KMG-IV): sequencing the most valuable type-strain genomes for metagenomic binning, comparative biology and taxonomic classification.</title>
        <authorList>
            <person name="Goeker M."/>
        </authorList>
    </citation>
    <scope>NUCLEOTIDE SEQUENCE [LARGE SCALE GENOMIC DNA]</scope>
    <source>
        <strain evidence="2 3">DSM 102850</strain>
    </source>
</reference>
<accession>A0A840I578</accession>
<comment type="caution">
    <text evidence="2">The sequence shown here is derived from an EMBL/GenBank/DDBJ whole genome shotgun (WGS) entry which is preliminary data.</text>
</comment>
<keyword evidence="3" id="KW-1185">Reference proteome</keyword>
<sequence>MRGRLIILLAGLALASPAAAQTEDEALAALEEALPGTLVNNPLEVNWNVYGEGASGRVAKADVAGGTAFRVKVKRPAADAWRISAAAPVQGGVEAGDVVLIAVWARAEKMDPDQDRAEADMRLQETSEPWTALASRLVPLSEDWQLHYLNGTAQKAYAPGEIGMSFNVGGLRQTVEIGQYYVMNMGQNADPAGLPSGSVTP</sequence>
<feature type="signal peptide" evidence="1">
    <location>
        <begin position="1"/>
        <end position="20"/>
    </location>
</feature>
<evidence type="ECO:0008006" key="4">
    <source>
        <dbReference type="Google" id="ProtNLM"/>
    </source>
</evidence>
<dbReference type="RefSeq" id="WP_183819012.1">
    <property type="nucleotide sequence ID" value="NZ_JACHOB010000005.1"/>
</dbReference>
<evidence type="ECO:0000256" key="1">
    <source>
        <dbReference type="SAM" id="SignalP"/>
    </source>
</evidence>
<dbReference type="EMBL" id="JACHOB010000005">
    <property type="protein sequence ID" value="MBB4659937.1"/>
    <property type="molecule type" value="Genomic_DNA"/>
</dbReference>
<dbReference type="Proteomes" id="UP000563524">
    <property type="component" value="Unassembled WGS sequence"/>
</dbReference>
<dbReference type="SUPFAM" id="SSF49785">
    <property type="entry name" value="Galactose-binding domain-like"/>
    <property type="match status" value="1"/>
</dbReference>
<name>A0A840I578_9PROT</name>
<gene>
    <name evidence="2" type="ORF">GGQ59_002478</name>
</gene>
<dbReference type="InterPro" id="IPR008979">
    <property type="entry name" value="Galactose-bd-like_sf"/>
</dbReference>
<proteinExistence type="predicted"/>